<reference evidence="1 2" key="1">
    <citation type="submission" date="2024-09" db="EMBL/GenBank/DDBJ databases">
        <authorList>
            <person name="Sun Q."/>
            <person name="Mori K."/>
        </authorList>
    </citation>
    <scope>NUCLEOTIDE SEQUENCE [LARGE SCALE GENOMIC DNA]</scope>
    <source>
        <strain evidence="1 2">TBRC 7907</strain>
    </source>
</reference>
<dbReference type="RefSeq" id="WP_377850771.1">
    <property type="nucleotide sequence ID" value="NZ_JBHLZU010000005.1"/>
</dbReference>
<proteinExistence type="predicted"/>
<organism evidence="1 2">
    <name type="scientific">Allokutzneria oryzae</name>
    <dbReference type="NCBI Taxonomy" id="1378989"/>
    <lineage>
        <taxon>Bacteria</taxon>
        <taxon>Bacillati</taxon>
        <taxon>Actinomycetota</taxon>
        <taxon>Actinomycetes</taxon>
        <taxon>Pseudonocardiales</taxon>
        <taxon>Pseudonocardiaceae</taxon>
        <taxon>Allokutzneria</taxon>
    </lineage>
</organism>
<keyword evidence="2" id="KW-1185">Reference proteome</keyword>
<accession>A0ABV5ZTW1</accession>
<evidence type="ECO:0000313" key="1">
    <source>
        <dbReference type="EMBL" id="MFB9903628.1"/>
    </source>
</evidence>
<comment type="caution">
    <text evidence="1">The sequence shown here is derived from an EMBL/GenBank/DDBJ whole genome shotgun (WGS) entry which is preliminary data.</text>
</comment>
<sequence length="181" mass="20116">MNPIERTEHDLAVDLLRSTPTHENRSPADLRHWAAVALDYGRELAQNPFPAKLPVRSATGGVTAERMVLAEYHARTAEIVVYDDALKSVGEKVRARGWDEWFPPRVLRAAAIAHEVAHHELHGARGRELKRRLDLTALRIGRWRVRGHVAGADELVAHSYAQHVVGMTRSPLLLTTALVGG</sequence>
<name>A0ABV5ZTW1_9PSEU</name>
<gene>
    <name evidence="1" type="ORF">ACFFQA_06740</name>
</gene>
<dbReference type="EMBL" id="JBHLZU010000005">
    <property type="protein sequence ID" value="MFB9903628.1"/>
    <property type="molecule type" value="Genomic_DNA"/>
</dbReference>
<evidence type="ECO:0000313" key="2">
    <source>
        <dbReference type="Proteomes" id="UP001589693"/>
    </source>
</evidence>
<dbReference type="Proteomes" id="UP001589693">
    <property type="component" value="Unassembled WGS sequence"/>
</dbReference>
<protein>
    <submittedName>
        <fullName evidence="1">Uncharacterized protein</fullName>
    </submittedName>
</protein>